<dbReference type="AlphaFoldDB" id="A0A8X6W2H5"/>
<proteinExistence type="predicted"/>
<comment type="caution">
    <text evidence="1">The sequence shown here is derived from an EMBL/GenBank/DDBJ whole genome shotgun (WGS) entry which is preliminary data.</text>
</comment>
<dbReference type="Proteomes" id="UP000887159">
    <property type="component" value="Unassembled WGS sequence"/>
</dbReference>
<name>A0A8X6W2H5_TRICX</name>
<evidence type="ECO:0000313" key="2">
    <source>
        <dbReference type="Proteomes" id="UP000887159"/>
    </source>
</evidence>
<organism evidence="1 2">
    <name type="scientific">Trichonephila clavipes</name>
    <name type="common">Golden silk orbweaver</name>
    <name type="synonym">Nephila clavipes</name>
    <dbReference type="NCBI Taxonomy" id="2585209"/>
    <lineage>
        <taxon>Eukaryota</taxon>
        <taxon>Metazoa</taxon>
        <taxon>Ecdysozoa</taxon>
        <taxon>Arthropoda</taxon>
        <taxon>Chelicerata</taxon>
        <taxon>Arachnida</taxon>
        <taxon>Araneae</taxon>
        <taxon>Araneomorphae</taxon>
        <taxon>Entelegynae</taxon>
        <taxon>Araneoidea</taxon>
        <taxon>Nephilidae</taxon>
        <taxon>Trichonephila</taxon>
    </lineage>
</organism>
<accession>A0A8X6W2H5</accession>
<evidence type="ECO:0000313" key="1">
    <source>
        <dbReference type="EMBL" id="GFY26938.1"/>
    </source>
</evidence>
<protein>
    <submittedName>
        <fullName evidence="1">Uncharacterized protein</fullName>
    </submittedName>
</protein>
<sequence length="75" mass="8480">MLTFLLRGRHLSSDDAKLNSRILAAKWAFKGIYYLPNNRTHYENPPTWDGVEPATLGADGQRQTNYATQSALDEL</sequence>
<keyword evidence="2" id="KW-1185">Reference proteome</keyword>
<reference evidence="1" key="1">
    <citation type="submission" date="2020-08" db="EMBL/GenBank/DDBJ databases">
        <title>Multicomponent nature underlies the extraordinary mechanical properties of spider dragline silk.</title>
        <authorList>
            <person name="Kono N."/>
            <person name="Nakamura H."/>
            <person name="Mori M."/>
            <person name="Yoshida Y."/>
            <person name="Ohtoshi R."/>
            <person name="Malay A.D."/>
            <person name="Moran D.A.P."/>
            <person name="Tomita M."/>
            <person name="Numata K."/>
            <person name="Arakawa K."/>
        </authorList>
    </citation>
    <scope>NUCLEOTIDE SEQUENCE</scope>
</reference>
<dbReference type="EMBL" id="BMAU01021378">
    <property type="protein sequence ID" value="GFY26938.1"/>
    <property type="molecule type" value="Genomic_DNA"/>
</dbReference>
<gene>
    <name evidence="1" type="ORF">TNCV_930791</name>
</gene>